<feature type="DNA-binding region" description="H-T-H motif" evidence="4">
    <location>
        <begin position="29"/>
        <end position="48"/>
    </location>
</feature>
<keyword evidence="2 4" id="KW-0238">DNA-binding</keyword>
<dbReference type="Pfam" id="PF16925">
    <property type="entry name" value="TetR_C_13"/>
    <property type="match status" value="1"/>
</dbReference>
<dbReference type="PANTHER" id="PTHR47506:SF10">
    <property type="entry name" value="TRANSCRIPTIONAL REGULATORY PROTEIN"/>
    <property type="match status" value="1"/>
</dbReference>
<evidence type="ECO:0000256" key="3">
    <source>
        <dbReference type="ARBA" id="ARBA00023163"/>
    </source>
</evidence>
<evidence type="ECO:0000313" key="6">
    <source>
        <dbReference type="EMBL" id="MCA9756164.1"/>
    </source>
</evidence>
<feature type="domain" description="HTH tetR-type" evidence="5">
    <location>
        <begin position="6"/>
        <end position="66"/>
    </location>
</feature>
<dbReference type="SUPFAM" id="SSF46689">
    <property type="entry name" value="Homeodomain-like"/>
    <property type="match status" value="1"/>
</dbReference>
<keyword evidence="1" id="KW-0805">Transcription regulation</keyword>
<dbReference type="Gene3D" id="1.10.10.60">
    <property type="entry name" value="Homeodomain-like"/>
    <property type="match status" value="1"/>
</dbReference>
<evidence type="ECO:0000313" key="7">
    <source>
        <dbReference type="Proteomes" id="UP000739538"/>
    </source>
</evidence>
<dbReference type="InterPro" id="IPR036271">
    <property type="entry name" value="Tet_transcr_reg_TetR-rel_C_sf"/>
</dbReference>
<dbReference type="PANTHER" id="PTHR47506">
    <property type="entry name" value="TRANSCRIPTIONAL REGULATORY PROTEIN"/>
    <property type="match status" value="1"/>
</dbReference>
<dbReference type="SUPFAM" id="SSF48498">
    <property type="entry name" value="Tetracyclin repressor-like, C-terminal domain"/>
    <property type="match status" value="1"/>
</dbReference>
<evidence type="ECO:0000256" key="2">
    <source>
        <dbReference type="ARBA" id="ARBA00023125"/>
    </source>
</evidence>
<dbReference type="AlphaFoldDB" id="A0A956NFT4"/>
<organism evidence="6 7">
    <name type="scientific">Eiseniibacteriota bacterium</name>
    <dbReference type="NCBI Taxonomy" id="2212470"/>
    <lineage>
        <taxon>Bacteria</taxon>
        <taxon>Candidatus Eiseniibacteriota</taxon>
    </lineage>
</organism>
<dbReference type="InterPro" id="IPR011075">
    <property type="entry name" value="TetR_C"/>
</dbReference>
<dbReference type="EMBL" id="JAGQHS010000044">
    <property type="protein sequence ID" value="MCA9756164.1"/>
    <property type="molecule type" value="Genomic_DNA"/>
</dbReference>
<accession>A0A956NFT4</accession>
<dbReference type="PROSITE" id="PS50977">
    <property type="entry name" value="HTH_TETR_2"/>
    <property type="match status" value="1"/>
</dbReference>
<dbReference type="Proteomes" id="UP000739538">
    <property type="component" value="Unassembled WGS sequence"/>
</dbReference>
<keyword evidence="3" id="KW-0804">Transcription</keyword>
<evidence type="ECO:0000256" key="1">
    <source>
        <dbReference type="ARBA" id="ARBA00023015"/>
    </source>
</evidence>
<dbReference type="Pfam" id="PF00440">
    <property type="entry name" value="TetR_N"/>
    <property type="match status" value="1"/>
</dbReference>
<gene>
    <name evidence="6" type="ORF">KDA27_10200</name>
</gene>
<name>A0A956NFT4_UNCEI</name>
<comment type="caution">
    <text evidence="6">The sequence shown here is derived from an EMBL/GenBank/DDBJ whole genome shotgun (WGS) entry which is preliminary data.</text>
</comment>
<dbReference type="InterPro" id="IPR009057">
    <property type="entry name" value="Homeodomain-like_sf"/>
</dbReference>
<reference evidence="6" key="1">
    <citation type="submission" date="2020-04" db="EMBL/GenBank/DDBJ databases">
        <authorList>
            <person name="Zhang T."/>
        </authorList>
    </citation>
    <scope>NUCLEOTIDE SEQUENCE</scope>
    <source>
        <strain evidence="6">HKST-UBA02</strain>
    </source>
</reference>
<dbReference type="InterPro" id="IPR001647">
    <property type="entry name" value="HTH_TetR"/>
</dbReference>
<evidence type="ECO:0000256" key="4">
    <source>
        <dbReference type="PROSITE-ProRule" id="PRU00335"/>
    </source>
</evidence>
<dbReference type="GO" id="GO:0003677">
    <property type="term" value="F:DNA binding"/>
    <property type="evidence" value="ECO:0007669"/>
    <property type="project" value="UniProtKB-UniRule"/>
</dbReference>
<protein>
    <submittedName>
        <fullName evidence="6">TetR/AcrR family transcriptional regulator</fullName>
    </submittedName>
</protein>
<sequence length="192" mass="21379">MPRAKEFDPDTVLEKAMDLFWTKGYEATSIKMLVSHMGINRFSLYSTFGDKHQLFLGAMERYHQKTADAEISILEASEDGIASIRRYFDALIDRFTAEGGSKGCFMTNTTTELAPHDDAAKERTGAFLLQMQAAFYHALVRAQTAGEIRETRLNDYARFLTNTAQGLGVLAKISPSRDILVSIVDVSIGALR</sequence>
<reference evidence="6" key="2">
    <citation type="journal article" date="2021" name="Microbiome">
        <title>Successional dynamics and alternative stable states in a saline activated sludge microbial community over 9 years.</title>
        <authorList>
            <person name="Wang Y."/>
            <person name="Ye J."/>
            <person name="Ju F."/>
            <person name="Liu L."/>
            <person name="Boyd J.A."/>
            <person name="Deng Y."/>
            <person name="Parks D.H."/>
            <person name="Jiang X."/>
            <person name="Yin X."/>
            <person name="Woodcroft B.J."/>
            <person name="Tyson G.W."/>
            <person name="Hugenholtz P."/>
            <person name="Polz M.F."/>
            <person name="Zhang T."/>
        </authorList>
    </citation>
    <scope>NUCLEOTIDE SEQUENCE</scope>
    <source>
        <strain evidence="6">HKST-UBA02</strain>
    </source>
</reference>
<dbReference type="Gene3D" id="1.10.357.10">
    <property type="entry name" value="Tetracycline Repressor, domain 2"/>
    <property type="match status" value="1"/>
</dbReference>
<proteinExistence type="predicted"/>
<evidence type="ECO:0000259" key="5">
    <source>
        <dbReference type="PROSITE" id="PS50977"/>
    </source>
</evidence>